<dbReference type="GO" id="GO:0006402">
    <property type="term" value="P:mRNA catabolic process"/>
    <property type="evidence" value="ECO:0007669"/>
    <property type="project" value="TreeGrafter"/>
</dbReference>
<keyword evidence="2" id="KW-1277">Toxin-antitoxin system</keyword>
<dbReference type="InterPro" id="IPR003477">
    <property type="entry name" value="PemK-like"/>
</dbReference>
<proteinExistence type="inferred from homology"/>
<evidence type="ECO:0000256" key="1">
    <source>
        <dbReference type="ARBA" id="ARBA00007521"/>
    </source>
</evidence>
<dbReference type="PANTHER" id="PTHR33988:SF2">
    <property type="entry name" value="ENDORIBONUCLEASE MAZF"/>
    <property type="match status" value="1"/>
</dbReference>
<dbReference type="GO" id="GO:0003677">
    <property type="term" value="F:DNA binding"/>
    <property type="evidence" value="ECO:0007669"/>
    <property type="project" value="InterPro"/>
</dbReference>
<dbReference type="GO" id="GO:0004521">
    <property type="term" value="F:RNA endonuclease activity"/>
    <property type="evidence" value="ECO:0007669"/>
    <property type="project" value="TreeGrafter"/>
</dbReference>
<comment type="caution">
    <text evidence="3">The sequence shown here is derived from an EMBL/GenBank/DDBJ whole genome shotgun (WGS) entry which is preliminary data.</text>
</comment>
<dbReference type="GO" id="GO:0016075">
    <property type="term" value="P:rRNA catabolic process"/>
    <property type="evidence" value="ECO:0007669"/>
    <property type="project" value="TreeGrafter"/>
</dbReference>
<dbReference type="OrthoDB" id="5419693at2"/>
<keyword evidence="4" id="KW-1185">Reference proteome</keyword>
<gene>
    <name evidence="3" type="ORF">BN12_10004</name>
</gene>
<evidence type="ECO:0000313" key="4">
    <source>
        <dbReference type="Proteomes" id="UP000035721"/>
    </source>
</evidence>
<dbReference type="SUPFAM" id="SSF50118">
    <property type="entry name" value="Cell growth inhibitor/plasmid maintenance toxic component"/>
    <property type="match status" value="1"/>
</dbReference>
<dbReference type="STRING" id="1194083.BN12_10004"/>
<reference evidence="3 4" key="1">
    <citation type="journal article" date="2013" name="ISME J.">
        <title>A metabolic model for members of the genus Tetrasphaera involved in enhanced biological phosphorus removal.</title>
        <authorList>
            <person name="Kristiansen R."/>
            <person name="Nguyen H.T.T."/>
            <person name="Saunders A.M."/>
            <person name="Nielsen J.L."/>
            <person name="Wimmer R."/>
            <person name="Le V.Q."/>
            <person name="McIlroy S.J."/>
            <person name="Petrovski S."/>
            <person name="Seviour R.J."/>
            <person name="Calteau A."/>
            <person name="Nielsen K.L."/>
            <person name="Nielsen P.H."/>
        </authorList>
    </citation>
    <scope>NUCLEOTIDE SEQUENCE [LARGE SCALE GENOMIC DNA]</scope>
    <source>
        <strain evidence="3 4">T1-X7</strain>
    </source>
</reference>
<dbReference type="RefSeq" id="WP_048549495.1">
    <property type="nucleotide sequence ID" value="NZ_HF570958.1"/>
</dbReference>
<name>A0A077LTN9_9MICO</name>
<dbReference type="Gene3D" id="2.30.30.110">
    <property type="match status" value="1"/>
</dbReference>
<comment type="similarity">
    <text evidence="1">Belongs to the PemK/MazF family.</text>
</comment>
<evidence type="ECO:0000313" key="3">
    <source>
        <dbReference type="EMBL" id="CCH75857.1"/>
    </source>
</evidence>
<evidence type="ECO:0000256" key="2">
    <source>
        <dbReference type="ARBA" id="ARBA00022649"/>
    </source>
</evidence>
<dbReference type="InterPro" id="IPR011067">
    <property type="entry name" value="Plasmid_toxin/cell-grow_inhib"/>
</dbReference>
<dbReference type="EMBL" id="CAJB01000001">
    <property type="protein sequence ID" value="CCH75857.1"/>
    <property type="molecule type" value="Genomic_DNA"/>
</dbReference>
<sequence length="100" mass="10665">MRAIHVAHLDKARPVLILTREIVSASRHWVTVAPITSTVRGLGSEVPVGVANGLDHESVVSCDAVETIPVSDLGRQIGTLLDDQERALAAAIRYAFDLVG</sequence>
<accession>A0A077LTN9</accession>
<dbReference type="PANTHER" id="PTHR33988">
    <property type="entry name" value="ENDORIBONUCLEASE MAZF-RELATED"/>
    <property type="match status" value="1"/>
</dbReference>
<protein>
    <recommendedName>
        <fullName evidence="5">mRNA interferase MazF3</fullName>
    </recommendedName>
</protein>
<evidence type="ECO:0008006" key="5">
    <source>
        <dbReference type="Google" id="ProtNLM"/>
    </source>
</evidence>
<dbReference type="AlphaFoldDB" id="A0A077LTN9"/>
<dbReference type="Proteomes" id="UP000035721">
    <property type="component" value="Unassembled WGS sequence"/>
</dbReference>
<dbReference type="Pfam" id="PF02452">
    <property type="entry name" value="PemK_toxin"/>
    <property type="match status" value="1"/>
</dbReference>
<organism evidence="3 4">
    <name type="scientific">Nostocoides japonicum T1-X7</name>
    <dbReference type="NCBI Taxonomy" id="1194083"/>
    <lineage>
        <taxon>Bacteria</taxon>
        <taxon>Bacillati</taxon>
        <taxon>Actinomycetota</taxon>
        <taxon>Actinomycetes</taxon>
        <taxon>Micrococcales</taxon>
        <taxon>Intrasporangiaceae</taxon>
        <taxon>Nostocoides</taxon>
    </lineage>
</organism>